<dbReference type="OrthoDB" id="9762778at2"/>
<keyword evidence="4 9" id="KW-0812">Transmembrane</keyword>
<keyword evidence="7 9" id="KW-1133">Transmembrane helix</keyword>
<feature type="domain" description="ABC transmembrane type-1" evidence="11">
    <location>
        <begin position="20"/>
        <end position="304"/>
    </location>
</feature>
<dbReference type="FunFam" id="3.40.50.300:FF:000221">
    <property type="entry name" value="Multidrug ABC transporter ATP-binding protein"/>
    <property type="match status" value="1"/>
</dbReference>
<dbReference type="PROSITE" id="PS50893">
    <property type="entry name" value="ABC_TRANSPORTER_2"/>
    <property type="match status" value="1"/>
</dbReference>
<dbReference type="InterPro" id="IPR011527">
    <property type="entry name" value="ABC1_TM_dom"/>
</dbReference>
<evidence type="ECO:0000313" key="13">
    <source>
        <dbReference type="Proteomes" id="UP000003280"/>
    </source>
</evidence>
<dbReference type="PROSITE" id="PS00211">
    <property type="entry name" value="ABC_TRANSPORTER_1"/>
    <property type="match status" value="1"/>
</dbReference>
<name>E0NL92_9FIRM</name>
<evidence type="ECO:0000256" key="2">
    <source>
        <dbReference type="ARBA" id="ARBA00022448"/>
    </source>
</evidence>
<dbReference type="eggNOG" id="COG1132">
    <property type="taxonomic scope" value="Bacteria"/>
</dbReference>
<keyword evidence="3" id="KW-1003">Cell membrane</keyword>
<evidence type="ECO:0000256" key="5">
    <source>
        <dbReference type="ARBA" id="ARBA00022741"/>
    </source>
</evidence>
<evidence type="ECO:0000256" key="3">
    <source>
        <dbReference type="ARBA" id="ARBA00022475"/>
    </source>
</evidence>
<keyword evidence="13" id="KW-1185">Reference proteome</keyword>
<evidence type="ECO:0000256" key="7">
    <source>
        <dbReference type="ARBA" id="ARBA00022989"/>
    </source>
</evidence>
<keyword evidence="12" id="KW-0378">Hydrolase</keyword>
<dbReference type="STRING" id="862517.HMPREF9225_0931"/>
<dbReference type="Pfam" id="PF00005">
    <property type="entry name" value="ABC_tran"/>
    <property type="match status" value="1"/>
</dbReference>
<feature type="transmembrane region" description="Helical" evidence="9">
    <location>
        <begin position="131"/>
        <end position="155"/>
    </location>
</feature>
<comment type="subcellular location">
    <subcellularLocation>
        <location evidence="1">Cell membrane</location>
        <topology evidence="1">Multi-pass membrane protein</topology>
    </subcellularLocation>
</comment>
<dbReference type="GO" id="GO:0015421">
    <property type="term" value="F:ABC-type oligopeptide transporter activity"/>
    <property type="evidence" value="ECO:0007669"/>
    <property type="project" value="TreeGrafter"/>
</dbReference>
<dbReference type="SMART" id="SM00382">
    <property type="entry name" value="AAA"/>
    <property type="match status" value="1"/>
</dbReference>
<dbReference type="InterPro" id="IPR003593">
    <property type="entry name" value="AAA+_ATPase"/>
</dbReference>
<sequence>MFKFYRDVREHFIKYKKNYILAVICLAIVDFIAVLPPKIISNVADRINASTLDVDFLKNNTIYLVIITVGSYLIGLVWTKNLWVTSDFYGRDIKTKLYNKILSSTGRFFETHTTGELMTNLTSDQGFVRDAISFGVLALFEGAIYPLFVIVMMVMSSNLKLSTMSIIPMLLIIPIIYCISQKIEHQYTYVQEKNSKINDAVLEMAQGIRVIRAYSGEENTTSSFESLTDDAFKENIKLSLYERSYGLFANFIPAFSYFICLYYGAAMLKDGAITLGNIVSLQIYLGMLVWPMMAIAEFFSAVALGKAGVNRINSALNFVDDITYRDGDKSLDRIKKISYRNLSFKYPSSEVYNLKNIDVEIRKGMTLGIVGRTGSGKTTFIKQLLRDYKLDNEMLFINDIPIEDYKMDDVFRKIAYVPQESVLFSKSIRENILFARSDATEADLDEALEITDLKRDINTFNEGLETLAGEKGISLSGGQKQRIAIARAIIADRELLILDDSLSAVDSNTEKKIISHINKKRKGRTNIIVSHRLSAVENADLIIVLDHGEIVERGTHEELMATVGWYSEQYNYQVSGGNKNED</sequence>
<feature type="transmembrane region" description="Helical" evidence="9">
    <location>
        <begin position="20"/>
        <end position="40"/>
    </location>
</feature>
<evidence type="ECO:0000256" key="6">
    <source>
        <dbReference type="ARBA" id="ARBA00022840"/>
    </source>
</evidence>
<dbReference type="Proteomes" id="UP000003280">
    <property type="component" value="Unassembled WGS sequence"/>
</dbReference>
<dbReference type="EMBL" id="AEEH01000036">
    <property type="protein sequence ID" value="EFM25425.1"/>
    <property type="molecule type" value="Genomic_DNA"/>
</dbReference>
<evidence type="ECO:0000259" key="10">
    <source>
        <dbReference type="PROSITE" id="PS50893"/>
    </source>
</evidence>
<dbReference type="Gene3D" id="3.40.50.300">
    <property type="entry name" value="P-loop containing nucleotide triphosphate hydrolases"/>
    <property type="match status" value="1"/>
</dbReference>
<dbReference type="InterPro" id="IPR039421">
    <property type="entry name" value="Type_1_exporter"/>
</dbReference>
<feature type="domain" description="ABC transporter" evidence="10">
    <location>
        <begin position="337"/>
        <end position="572"/>
    </location>
</feature>
<dbReference type="HOGENOM" id="CLU_000604_84_3_9"/>
<feature type="transmembrane region" description="Helical" evidence="9">
    <location>
        <begin position="245"/>
        <end position="264"/>
    </location>
</feature>
<evidence type="ECO:0000256" key="4">
    <source>
        <dbReference type="ARBA" id="ARBA00022692"/>
    </source>
</evidence>
<protein>
    <submittedName>
        <fullName evidence="12">ABC transporter, ATP-binding protein</fullName>
        <ecNumber evidence="12">3.6.3.44</ecNumber>
    </submittedName>
</protein>
<evidence type="ECO:0000259" key="11">
    <source>
        <dbReference type="PROSITE" id="PS50929"/>
    </source>
</evidence>
<organism evidence="12 13">
    <name type="scientific">Peptoniphilus duerdenii ATCC BAA-1640</name>
    <dbReference type="NCBI Taxonomy" id="862517"/>
    <lineage>
        <taxon>Bacteria</taxon>
        <taxon>Bacillati</taxon>
        <taxon>Bacillota</taxon>
        <taxon>Tissierellia</taxon>
        <taxon>Tissierellales</taxon>
        <taxon>Peptoniphilaceae</taxon>
        <taxon>Peptoniphilus</taxon>
    </lineage>
</organism>
<accession>E0NL92</accession>
<dbReference type="Pfam" id="PF00664">
    <property type="entry name" value="ABC_membrane"/>
    <property type="match status" value="1"/>
</dbReference>
<dbReference type="GO" id="GO:0005524">
    <property type="term" value="F:ATP binding"/>
    <property type="evidence" value="ECO:0007669"/>
    <property type="project" value="UniProtKB-KW"/>
</dbReference>
<evidence type="ECO:0000256" key="9">
    <source>
        <dbReference type="SAM" id="Phobius"/>
    </source>
</evidence>
<keyword evidence="8 9" id="KW-0472">Membrane</keyword>
<evidence type="ECO:0000256" key="1">
    <source>
        <dbReference type="ARBA" id="ARBA00004651"/>
    </source>
</evidence>
<keyword evidence="2" id="KW-0813">Transport</keyword>
<evidence type="ECO:0000313" key="12">
    <source>
        <dbReference type="EMBL" id="EFM25425.1"/>
    </source>
</evidence>
<dbReference type="RefSeq" id="WP_008901745.1">
    <property type="nucleotide sequence ID" value="NZ_GL397071.1"/>
</dbReference>
<feature type="transmembrane region" description="Helical" evidence="9">
    <location>
        <begin position="60"/>
        <end position="79"/>
    </location>
</feature>
<dbReference type="PANTHER" id="PTHR43394">
    <property type="entry name" value="ATP-DEPENDENT PERMEASE MDL1, MITOCHONDRIAL"/>
    <property type="match status" value="1"/>
</dbReference>
<dbReference type="SUPFAM" id="SSF90123">
    <property type="entry name" value="ABC transporter transmembrane region"/>
    <property type="match status" value="1"/>
</dbReference>
<dbReference type="CDD" id="cd18541">
    <property type="entry name" value="ABC_6TM_TmrB_like"/>
    <property type="match status" value="1"/>
</dbReference>
<reference evidence="12 13" key="1">
    <citation type="submission" date="2010-07" db="EMBL/GenBank/DDBJ databases">
        <authorList>
            <person name="Muzny D."/>
            <person name="Qin X."/>
            <person name="Deng J."/>
            <person name="Jiang H."/>
            <person name="Liu Y."/>
            <person name="Qu J."/>
            <person name="Song X.-Z."/>
            <person name="Zhang L."/>
            <person name="Thornton R."/>
            <person name="Coyle M."/>
            <person name="Francisco L."/>
            <person name="Jackson L."/>
            <person name="Javaid M."/>
            <person name="Korchina V."/>
            <person name="Kovar C."/>
            <person name="Mata R."/>
            <person name="Mathew T."/>
            <person name="Ngo R."/>
            <person name="Nguyen L."/>
            <person name="Nguyen N."/>
            <person name="Okwuonu G."/>
            <person name="Ongeri F."/>
            <person name="Pham C."/>
            <person name="Simmons D."/>
            <person name="Wilczek-Boney K."/>
            <person name="Hale W."/>
            <person name="Jakkamsetti A."/>
            <person name="Pham P."/>
            <person name="Ruth R."/>
            <person name="San Lucas F."/>
            <person name="Warren J."/>
            <person name="Zhang J."/>
            <person name="Zhao Z."/>
            <person name="Zhou C."/>
            <person name="Zhu D."/>
            <person name="Lee S."/>
            <person name="Bess C."/>
            <person name="Blankenburg K."/>
            <person name="Forbes L."/>
            <person name="Fu Q."/>
            <person name="Gubbala S."/>
            <person name="Hirani K."/>
            <person name="Jayaseelan J.C."/>
            <person name="Lara F."/>
            <person name="Munidasa M."/>
            <person name="Palculict T."/>
            <person name="Patil S."/>
            <person name="Pu L.-L."/>
            <person name="Saada N."/>
            <person name="Tang L."/>
            <person name="Weissenberger G."/>
            <person name="Zhu Y."/>
            <person name="Hemphill L."/>
            <person name="Shang Y."/>
            <person name="Youmans B."/>
            <person name="Ayvaz T."/>
            <person name="Ross M."/>
            <person name="Santibanez J."/>
            <person name="Aqrawi P."/>
            <person name="Gross S."/>
            <person name="Joshi V."/>
            <person name="Fowler G."/>
            <person name="Nazareth L."/>
            <person name="Reid J."/>
            <person name="Worley K."/>
            <person name="Petrosino J."/>
            <person name="Highlander S."/>
            <person name="Gibbs R."/>
        </authorList>
    </citation>
    <scope>NUCLEOTIDE SEQUENCE [LARGE SCALE GENOMIC DNA]</scope>
    <source>
        <strain evidence="12 13">ATCC BAA-1640</strain>
    </source>
</reference>
<dbReference type="InterPro" id="IPR003439">
    <property type="entry name" value="ABC_transporter-like_ATP-bd"/>
</dbReference>
<proteinExistence type="predicted"/>
<comment type="caution">
    <text evidence="12">The sequence shown here is derived from an EMBL/GenBank/DDBJ whole genome shotgun (WGS) entry which is preliminary data.</text>
</comment>
<feature type="transmembrane region" description="Helical" evidence="9">
    <location>
        <begin position="161"/>
        <end position="179"/>
    </location>
</feature>
<evidence type="ECO:0000256" key="8">
    <source>
        <dbReference type="ARBA" id="ARBA00023136"/>
    </source>
</evidence>
<dbReference type="InterPro" id="IPR017871">
    <property type="entry name" value="ABC_transporter-like_CS"/>
</dbReference>
<dbReference type="GO" id="GO:0005886">
    <property type="term" value="C:plasma membrane"/>
    <property type="evidence" value="ECO:0007669"/>
    <property type="project" value="UniProtKB-SubCell"/>
</dbReference>
<dbReference type="GO" id="GO:0016887">
    <property type="term" value="F:ATP hydrolysis activity"/>
    <property type="evidence" value="ECO:0007669"/>
    <property type="project" value="InterPro"/>
</dbReference>
<keyword evidence="6 12" id="KW-0067">ATP-binding</keyword>
<feature type="transmembrane region" description="Helical" evidence="9">
    <location>
        <begin position="284"/>
        <end position="304"/>
    </location>
</feature>
<dbReference type="PROSITE" id="PS50929">
    <property type="entry name" value="ABC_TM1F"/>
    <property type="match status" value="1"/>
</dbReference>
<dbReference type="InterPro" id="IPR036640">
    <property type="entry name" value="ABC1_TM_sf"/>
</dbReference>
<dbReference type="SUPFAM" id="SSF52540">
    <property type="entry name" value="P-loop containing nucleoside triphosphate hydrolases"/>
    <property type="match status" value="1"/>
</dbReference>
<keyword evidence="5" id="KW-0547">Nucleotide-binding</keyword>
<dbReference type="PANTHER" id="PTHR43394:SF1">
    <property type="entry name" value="ATP-BINDING CASSETTE SUB-FAMILY B MEMBER 10, MITOCHONDRIAL"/>
    <property type="match status" value="1"/>
</dbReference>
<dbReference type="AlphaFoldDB" id="E0NL92"/>
<dbReference type="EC" id="3.6.3.44" evidence="12"/>
<gene>
    <name evidence="12" type="primary">mdlA</name>
    <name evidence="12" type="ORF">HMPREF9225_0931</name>
</gene>
<dbReference type="InterPro" id="IPR027417">
    <property type="entry name" value="P-loop_NTPase"/>
</dbReference>
<dbReference type="Gene3D" id="1.20.1560.10">
    <property type="entry name" value="ABC transporter type 1, transmembrane domain"/>
    <property type="match status" value="1"/>
</dbReference>